<comment type="subcellular location">
    <subcellularLocation>
        <location evidence="1">Membrane</location>
        <topology evidence="1">Multi-pass membrane protein</topology>
    </subcellularLocation>
</comment>
<evidence type="ECO:0000256" key="3">
    <source>
        <dbReference type="ARBA" id="ARBA00022692"/>
    </source>
</evidence>
<protein>
    <submittedName>
        <fullName evidence="8">Metal tolerance protein 3</fullName>
    </submittedName>
</protein>
<dbReference type="PANTHER" id="PTHR43840">
    <property type="entry name" value="MITOCHONDRIAL METAL TRANSPORTER 1-RELATED"/>
    <property type="match status" value="1"/>
</dbReference>
<dbReference type="SUPFAM" id="SSF160240">
    <property type="entry name" value="Cation efflux protein cytoplasmic domain-like"/>
    <property type="match status" value="1"/>
</dbReference>
<comment type="caution">
    <text evidence="8">The sequence shown here is derived from an EMBL/GenBank/DDBJ whole genome shotgun (WGS) entry which is preliminary data.</text>
</comment>
<dbReference type="Gene3D" id="3.30.70.1350">
    <property type="entry name" value="Cation efflux protein, cytoplasmic domain"/>
    <property type="match status" value="1"/>
</dbReference>
<reference evidence="8 9" key="1">
    <citation type="submission" date="2024-04" db="EMBL/GenBank/DDBJ databases">
        <title>Tritrichomonas musculus Genome.</title>
        <authorList>
            <person name="Alves-Ferreira E."/>
            <person name="Grigg M."/>
            <person name="Lorenzi H."/>
            <person name="Galac M."/>
        </authorList>
    </citation>
    <scope>NUCLEOTIDE SEQUENCE [LARGE SCALE GENOMIC DNA]</scope>
    <source>
        <strain evidence="8 9">EAF2021</strain>
    </source>
</reference>
<evidence type="ECO:0000256" key="4">
    <source>
        <dbReference type="ARBA" id="ARBA00022989"/>
    </source>
</evidence>
<keyword evidence="2" id="KW-0813">Transport</keyword>
<feature type="transmembrane region" description="Helical" evidence="6">
    <location>
        <begin position="201"/>
        <end position="225"/>
    </location>
</feature>
<evidence type="ECO:0000256" key="6">
    <source>
        <dbReference type="SAM" id="Phobius"/>
    </source>
</evidence>
<feature type="domain" description="Cation efflux protein transmembrane" evidence="7">
    <location>
        <begin position="134"/>
        <end position="323"/>
    </location>
</feature>
<evidence type="ECO:0000259" key="7">
    <source>
        <dbReference type="Pfam" id="PF01545"/>
    </source>
</evidence>
<accession>A0ABR2IDX4</accession>
<dbReference type="InterPro" id="IPR036837">
    <property type="entry name" value="Cation_efflux_CTD_sf"/>
</dbReference>
<keyword evidence="5 6" id="KW-0472">Membrane</keyword>
<evidence type="ECO:0000313" key="8">
    <source>
        <dbReference type="EMBL" id="KAK8860992.1"/>
    </source>
</evidence>
<sequence length="430" mass="48799">MLKSDLSLARHRVPCFICHQPADKSNSLPLCDNCMKKYGSQFDPECPFKNSFSQIVPSSSVEKLSAELQYFNKQNKGHKYSFKTTKQRQIQKYYHSVNEWINVMDQLNHLPDSDSLLEDKNEVNFSIRCATYCSFGLNLMLLIGKALAMSSSSSYTIMSSLADSCLDLVAGIIISCTAVYSKTTEEDKIKYPVGKSRISTVGILVFSILMSCCAIFIIMQCLHSLLEHEIAPPTTSVAIRIMFLTIFVKLCMWIVYTWLNHPITLTLAEDHRNDVFTNSFGLFMYWGGEHFHWWMDSAGGLLLSLFVLNSWSKNALENAKMLIGIQAEPNLIRNLTYVAAHHHPLIKSVSGIVAFQIGPSYFCEVSIVIDNKTSSEVTCYIADTLKKRLEKIEDIEHAYVHVETINHDKNLEKVLDNYSNLPKYSFEPFA</sequence>
<evidence type="ECO:0000256" key="1">
    <source>
        <dbReference type="ARBA" id="ARBA00004141"/>
    </source>
</evidence>
<keyword evidence="4 6" id="KW-1133">Transmembrane helix</keyword>
<dbReference type="EMBL" id="JAPFFF010000018">
    <property type="protein sequence ID" value="KAK8860992.1"/>
    <property type="molecule type" value="Genomic_DNA"/>
</dbReference>
<dbReference type="InterPro" id="IPR058533">
    <property type="entry name" value="Cation_efflux_TM"/>
</dbReference>
<evidence type="ECO:0000256" key="2">
    <source>
        <dbReference type="ARBA" id="ARBA00022448"/>
    </source>
</evidence>
<dbReference type="PANTHER" id="PTHR43840:SF13">
    <property type="entry name" value="CATION EFFLUX PROTEIN CYTOPLASMIC DOMAIN-CONTAINING PROTEIN"/>
    <property type="match status" value="1"/>
</dbReference>
<dbReference type="InterPro" id="IPR050291">
    <property type="entry name" value="CDF_Transporter"/>
</dbReference>
<evidence type="ECO:0000256" key="5">
    <source>
        <dbReference type="ARBA" id="ARBA00023136"/>
    </source>
</evidence>
<organism evidence="8 9">
    <name type="scientific">Tritrichomonas musculus</name>
    <dbReference type="NCBI Taxonomy" id="1915356"/>
    <lineage>
        <taxon>Eukaryota</taxon>
        <taxon>Metamonada</taxon>
        <taxon>Parabasalia</taxon>
        <taxon>Tritrichomonadida</taxon>
        <taxon>Tritrichomonadidae</taxon>
        <taxon>Tritrichomonas</taxon>
    </lineage>
</organism>
<proteinExistence type="predicted"/>
<name>A0ABR2IDX4_9EUKA</name>
<keyword evidence="3 6" id="KW-0812">Transmembrane</keyword>
<feature type="transmembrane region" description="Helical" evidence="6">
    <location>
        <begin position="237"/>
        <end position="259"/>
    </location>
</feature>
<dbReference type="SUPFAM" id="SSF161111">
    <property type="entry name" value="Cation efflux protein transmembrane domain-like"/>
    <property type="match status" value="1"/>
</dbReference>
<dbReference type="Pfam" id="PF01545">
    <property type="entry name" value="Cation_efflux"/>
    <property type="match status" value="1"/>
</dbReference>
<dbReference type="InterPro" id="IPR027469">
    <property type="entry name" value="Cation_efflux_TMD_sf"/>
</dbReference>
<dbReference type="Proteomes" id="UP001470230">
    <property type="component" value="Unassembled WGS sequence"/>
</dbReference>
<keyword evidence="9" id="KW-1185">Reference proteome</keyword>
<gene>
    <name evidence="8" type="ORF">M9Y10_012684</name>
</gene>
<evidence type="ECO:0000313" key="9">
    <source>
        <dbReference type="Proteomes" id="UP001470230"/>
    </source>
</evidence>
<dbReference type="Gene3D" id="1.20.1510.10">
    <property type="entry name" value="Cation efflux protein transmembrane domain"/>
    <property type="match status" value="1"/>
</dbReference>